<dbReference type="EMBL" id="BQKE01000009">
    <property type="protein sequence ID" value="GJM64948.1"/>
    <property type="molecule type" value="Genomic_DNA"/>
</dbReference>
<protein>
    <submittedName>
        <fullName evidence="2">Uncharacterized protein</fullName>
    </submittedName>
</protein>
<evidence type="ECO:0000313" key="3">
    <source>
        <dbReference type="Proteomes" id="UP001310022"/>
    </source>
</evidence>
<reference evidence="2 3" key="1">
    <citation type="submission" date="2021-12" db="EMBL/GenBank/DDBJ databases">
        <title>Genome sequencing of bacteria with rrn-lacking chromosome and rrn-plasmid.</title>
        <authorList>
            <person name="Anda M."/>
            <person name="Iwasaki W."/>
        </authorList>
    </citation>
    <scope>NUCLEOTIDE SEQUENCE [LARGE SCALE GENOMIC DNA]</scope>
    <source>
        <strain evidence="2 3">NBRC 15940</strain>
    </source>
</reference>
<dbReference type="AlphaFoldDB" id="A0AAN5AQK6"/>
<feature type="region of interest" description="Disordered" evidence="1">
    <location>
        <begin position="75"/>
        <end position="133"/>
    </location>
</feature>
<gene>
    <name evidence="2" type="ORF">PEDI_55000</name>
</gene>
<keyword evidence="3" id="KW-1185">Reference proteome</keyword>
<dbReference type="RefSeq" id="WP_338240017.1">
    <property type="nucleotide sequence ID" value="NZ_BQKE01000009.1"/>
</dbReference>
<organism evidence="2 3">
    <name type="scientific">Persicobacter diffluens</name>
    <dbReference type="NCBI Taxonomy" id="981"/>
    <lineage>
        <taxon>Bacteria</taxon>
        <taxon>Pseudomonadati</taxon>
        <taxon>Bacteroidota</taxon>
        <taxon>Cytophagia</taxon>
        <taxon>Cytophagales</taxon>
        <taxon>Persicobacteraceae</taxon>
        <taxon>Persicobacter</taxon>
    </lineage>
</organism>
<accession>A0AAN5AQK6</accession>
<comment type="caution">
    <text evidence="2">The sequence shown here is derived from an EMBL/GenBank/DDBJ whole genome shotgun (WGS) entry which is preliminary data.</text>
</comment>
<dbReference type="Pfam" id="PF06282">
    <property type="entry name" value="DUF1036"/>
    <property type="match status" value="1"/>
</dbReference>
<feature type="compositionally biased region" description="Low complexity" evidence="1">
    <location>
        <begin position="101"/>
        <end position="129"/>
    </location>
</feature>
<dbReference type="Proteomes" id="UP001310022">
    <property type="component" value="Unassembled WGS sequence"/>
</dbReference>
<dbReference type="InterPro" id="IPR009380">
    <property type="entry name" value="DUF1036"/>
</dbReference>
<sequence>MKSRLSKLVKNTIMGALTYLTTSGNVNGVTSNENLEEDKLFDSEGEILSLTPNFNLKPKLLLRQNSMGEFDFKMHRSHRSHQSHRSHYSSNSGHASHFSHYSSSTTTTPSTTYPSTSTYSNGNGGSTFTKPPVKKTHDRIKFKNLCGETIHVLLRYKDISTGLWTTKGWWKVAPDETAYVVNVNNSNLYFYAESNSYKWEGQDNFKSFEGETYGMREVSVNGDSLGDCIFKITCEK</sequence>
<name>A0AAN5AQK6_9BACT</name>
<evidence type="ECO:0000256" key="1">
    <source>
        <dbReference type="SAM" id="MobiDB-lite"/>
    </source>
</evidence>
<feature type="compositionally biased region" description="Basic residues" evidence="1">
    <location>
        <begin position="75"/>
        <end position="87"/>
    </location>
</feature>
<evidence type="ECO:0000313" key="2">
    <source>
        <dbReference type="EMBL" id="GJM64948.1"/>
    </source>
</evidence>
<proteinExistence type="predicted"/>